<keyword evidence="2" id="KW-1185">Reference proteome</keyword>
<evidence type="ECO:0000313" key="2">
    <source>
        <dbReference type="Proteomes" id="UP000030653"/>
    </source>
</evidence>
<dbReference type="GeneID" id="63684379"/>
<dbReference type="Proteomes" id="UP000030653">
    <property type="component" value="Unassembled WGS sequence"/>
</dbReference>
<dbReference type="EMBL" id="JH795877">
    <property type="protein sequence ID" value="EJT97424.1"/>
    <property type="molecule type" value="Genomic_DNA"/>
</dbReference>
<dbReference type="HOGENOM" id="CLU_2049631_0_0_1"/>
<protein>
    <submittedName>
        <fullName evidence="1">Uncharacterized protein</fullName>
    </submittedName>
</protein>
<evidence type="ECO:0000313" key="1">
    <source>
        <dbReference type="EMBL" id="EJT97424.1"/>
    </source>
</evidence>
<organism evidence="1 2">
    <name type="scientific">Dacryopinax primogenitus (strain DJM 731)</name>
    <name type="common">Brown rot fungus</name>
    <dbReference type="NCBI Taxonomy" id="1858805"/>
    <lineage>
        <taxon>Eukaryota</taxon>
        <taxon>Fungi</taxon>
        <taxon>Dikarya</taxon>
        <taxon>Basidiomycota</taxon>
        <taxon>Agaricomycotina</taxon>
        <taxon>Dacrymycetes</taxon>
        <taxon>Dacrymycetales</taxon>
        <taxon>Dacrymycetaceae</taxon>
        <taxon>Dacryopinax</taxon>
    </lineage>
</organism>
<dbReference type="AlphaFoldDB" id="M5FR88"/>
<accession>M5FR88</accession>
<dbReference type="RefSeq" id="XP_040624322.1">
    <property type="nucleotide sequence ID" value="XM_040769317.1"/>
</dbReference>
<sequence>MDAMGGISGIEGMEGMEGINDMQAIELDAALAATSGQTLGVTGGADEGSTTFDALFGGSSGDVGSGFGHIADLTDLRDLGGNLGGDLRMRDREIDYPMDMNIDELSALGMHLSSDMKGRR</sequence>
<name>M5FR88_DACPD</name>
<gene>
    <name evidence="1" type="ORF">DACRYDRAFT_111963</name>
</gene>
<reference evidence="1 2" key="1">
    <citation type="journal article" date="2012" name="Science">
        <title>The Paleozoic origin of enzymatic lignin decomposition reconstructed from 31 fungal genomes.</title>
        <authorList>
            <person name="Floudas D."/>
            <person name="Binder M."/>
            <person name="Riley R."/>
            <person name="Barry K."/>
            <person name="Blanchette R.A."/>
            <person name="Henrissat B."/>
            <person name="Martinez A.T."/>
            <person name="Otillar R."/>
            <person name="Spatafora J.W."/>
            <person name="Yadav J.S."/>
            <person name="Aerts A."/>
            <person name="Benoit I."/>
            <person name="Boyd A."/>
            <person name="Carlson A."/>
            <person name="Copeland A."/>
            <person name="Coutinho P.M."/>
            <person name="de Vries R.P."/>
            <person name="Ferreira P."/>
            <person name="Findley K."/>
            <person name="Foster B."/>
            <person name="Gaskell J."/>
            <person name="Glotzer D."/>
            <person name="Gorecki P."/>
            <person name="Heitman J."/>
            <person name="Hesse C."/>
            <person name="Hori C."/>
            <person name="Igarashi K."/>
            <person name="Jurgens J.A."/>
            <person name="Kallen N."/>
            <person name="Kersten P."/>
            <person name="Kohler A."/>
            <person name="Kuees U."/>
            <person name="Kumar T.K.A."/>
            <person name="Kuo A."/>
            <person name="LaButti K."/>
            <person name="Larrondo L.F."/>
            <person name="Lindquist E."/>
            <person name="Ling A."/>
            <person name="Lombard V."/>
            <person name="Lucas S."/>
            <person name="Lundell T."/>
            <person name="Martin R."/>
            <person name="McLaughlin D.J."/>
            <person name="Morgenstern I."/>
            <person name="Morin E."/>
            <person name="Murat C."/>
            <person name="Nagy L.G."/>
            <person name="Nolan M."/>
            <person name="Ohm R.A."/>
            <person name="Patyshakuliyeva A."/>
            <person name="Rokas A."/>
            <person name="Ruiz-Duenas F.J."/>
            <person name="Sabat G."/>
            <person name="Salamov A."/>
            <person name="Samejima M."/>
            <person name="Schmutz J."/>
            <person name="Slot J.C."/>
            <person name="St John F."/>
            <person name="Stenlid J."/>
            <person name="Sun H."/>
            <person name="Sun S."/>
            <person name="Syed K."/>
            <person name="Tsang A."/>
            <person name="Wiebenga A."/>
            <person name="Young D."/>
            <person name="Pisabarro A."/>
            <person name="Eastwood D.C."/>
            <person name="Martin F."/>
            <person name="Cullen D."/>
            <person name="Grigoriev I.V."/>
            <person name="Hibbett D.S."/>
        </authorList>
    </citation>
    <scope>NUCLEOTIDE SEQUENCE [LARGE SCALE GENOMIC DNA]</scope>
    <source>
        <strain evidence="1 2">DJM-731 SS1</strain>
    </source>
</reference>
<proteinExistence type="predicted"/>